<keyword evidence="22" id="KW-1185">Reference proteome</keyword>
<dbReference type="UniPathway" id="UPA00053">
    <property type="reaction ID" value="UER00085"/>
</dbReference>
<dbReference type="GO" id="GO:0009073">
    <property type="term" value="P:aromatic amino acid family biosynthetic process"/>
    <property type="evidence" value="ECO:0007669"/>
    <property type="project" value="UniProtKB-KW"/>
</dbReference>
<evidence type="ECO:0000256" key="8">
    <source>
        <dbReference type="ARBA" id="ARBA00017684"/>
    </source>
</evidence>
<feature type="binding site" evidence="18">
    <location>
        <begin position="106"/>
        <end position="110"/>
    </location>
    <ligand>
        <name>NAD(+)</name>
        <dbReference type="ChEBI" id="CHEBI:57540"/>
    </ligand>
</feature>
<dbReference type="InterPro" id="IPR016037">
    <property type="entry name" value="DHQ_synth_AroB"/>
</dbReference>
<dbReference type="OrthoDB" id="9806583at2"/>
<sequence length="361" mass="39234">MESLTVGLGERSYPIWIGEGILDRLAEALDAVAFPRRVAVVTNPTVFGHYGERVLRLLEGGGYRPTVIELPDGEQYKTLQYLEKIYDSLLTGGFDRHSGLLALGGGVIGDMTGFAAATYVRGIPFAQIPTTLLSQVDSSVGGKTAVNHPLGKNMIGAFYQPRHVHIDVATLKTLPAREFAAGMAEVIKYGVIRDREFFAWLAKHRTELLELRPDALIYAVKSSCQIKADVVEEDEKESSVRAILNFGHTFGHAVETLSGYGAYSHGEAVAIGMGVAAELSRLLGFGSEADVDQIRSLMSGFDLPLDPPAHSLDAYLAAMGRDKKVHDGKLRFVLNHGIGDCGLHDIAEPQRLFSQILSQTR</sequence>
<feature type="binding site" evidence="18">
    <location>
        <begin position="72"/>
        <end position="77"/>
    </location>
    <ligand>
        <name>NAD(+)</name>
        <dbReference type="ChEBI" id="CHEBI:57540"/>
    </ligand>
</feature>
<comment type="function">
    <text evidence="3 18">Catalyzes the conversion of 3-deoxy-D-arabino-heptulosonate 7-phosphate (DAHP) to dehydroquinate (DHQ).</text>
</comment>
<evidence type="ECO:0000256" key="9">
    <source>
        <dbReference type="ARBA" id="ARBA00022490"/>
    </source>
</evidence>
<accession>A0A550JLM1</accession>
<evidence type="ECO:0000256" key="17">
    <source>
        <dbReference type="ARBA" id="ARBA00023285"/>
    </source>
</evidence>
<organism evidence="21 22">
    <name type="scientific">Trichloromonas acetexigens</name>
    <dbReference type="NCBI Taxonomy" id="38815"/>
    <lineage>
        <taxon>Bacteria</taxon>
        <taxon>Pseudomonadati</taxon>
        <taxon>Thermodesulfobacteriota</taxon>
        <taxon>Desulfuromonadia</taxon>
        <taxon>Desulfuromonadales</taxon>
        <taxon>Trichloromonadaceae</taxon>
        <taxon>Trichloromonas</taxon>
    </lineage>
</organism>
<evidence type="ECO:0000256" key="6">
    <source>
        <dbReference type="ARBA" id="ARBA00005412"/>
    </source>
</evidence>
<evidence type="ECO:0000256" key="14">
    <source>
        <dbReference type="ARBA" id="ARBA00023027"/>
    </source>
</evidence>
<dbReference type="GO" id="GO:0005737">
    <property type="term" value="C:cytoplasm"/>
    <property type="evidence" value="ECO:0007669"/>
    <property type="project" value="UniProtKB-SubCell"/>
</dbReference>
<comment type="similarity">
    <text evidence="6 18">Belongs to the sugar phosphate cyclases superfamily. Dehydroquinate synthase family.</text>
</comment>
<feature type="binding site" evidence="18">
    <location>
        <position position="265"/>
    </location>
    <ligand>
        <name>Zn(2+)</name>
        <dbReference type="ChEBI" id="CHEBI:29105"/>
    </ligand>
</feature>
<dbReference type="HAMAP" id="MF_00110">
    <property type="entry name" value="DHQ_synthase"/>
    <property type="match status" value="1"/>
</dbReference>
<dbReference type="InterPro" id="IPR050071">
    <property type="entry name" value="Dehydroquinate_synthase"/>
</dbReference>
<dbReference type="Pfam" id="PF24621">
    <property type="entry name" value="DHQS_C"/>
    <property type="match status" value="1"/>
</dbReference>
<dbReference type="FunFam" id="3.40.50.1970:FF:000001">
    <property type="entry name" value="3-dehydroquinate synthase"/>
    <property type="match status" value="1"/>
</dbReference>
<gene>
    <name evidence="18 21" type="primary">aroB</name>
    <name evidence="21" type="ORF">FL622_02750</name>
</gene>
<evidence type="ECO:0000256" key="15">
    <source>
        <dbReference type="ARBA" id="ARBA00023141"/>
    </source>
</evidence>
<evidence type="ECO:0000256" key="10">
    <source>
        <dbReference type="ARBA" id="ARBA00022605"/>
    </source>
</evidence>
<dbReference type="EMBL" id="VJVV01000001">
    <property type="protein sequence ID" value="TRO84115.1"/>
    <property type="molecule type" value="Genomic_DNA"/>
</dbReference>
<dbReference type="GO" id="GO:0009423">
    <property type="term" value="P:chorismate biosynthetic process"/>
    <property type="evidence" value="ECO:0007669"/>
    <property type="project" value="UniProtKB-UniRule"/>
</dbReference>
<name>A0A550JLM1_9BACT</name>
<evidence type="ECO:0000256" key="2">
    <source>
        <dbReference type="ARBA" id="ARBA00001911"/>
    </source>
</evidence>
<evidence type="ECO:0000313" key="22">
    <source>
        <dbReference type="Proteomes" id="UP000317155"/>
    </source>
</evidence>
<feature type="binding site" evidence="18">
    <location>
        <begin position="170"/>
        <end position="173"/>
    </location>
    <ligand>
        <name>NAD(+)</name>
        <dbReference type="ChEBI" id="CHEBI:57540"/>
    </ligand>
</feature>
<dbReference type="NCBIfam" id="TIGR01357">
    <property type="entry name" value="aroB"/>
    <property type="match status" value="1"/>
</dbReference>
<evidence type="ECO:0000256" key="3">
    <source>
        <dbReference type="ARBA" id="ARBA00003485"/>
    </source>
</evidence>
<feature type="binding site" evidence="18">
    <location>
        <begin position="130"/>
        <end position="131"/>
    </location>
    <ligand>
        <name>NAD(+)</name>
        <dbReference type="ChEBI" id="CHEBI:57540"/>
    </ligand>
</feature>
<comment type="catalytic activity">
    <reaction evidence="1 18">
        <text>7-phospho-2-dehydro-3-deoxy-D-arabino-heptonate = 3-dehydroquinate + phosphate</text>
        <dbReference type="Rhea" id="RHEA:21968"/>
        <dbReference type="ChEBI" id="CHEBI:32364"/>
        <dbReference type="ChEBI" id="CHEBI:43474"/>
        <dbReference type="ChEBI" id="CHEBI:58394"/>
        <dbReference type="EC" id="4.2.3.4"/>
    </reaction>
</comment>
<evidence type="ECO:0000256" key="4">
    <source>
        <dbReference type="ARBA" id="ARBA00004496"/>
    </source>
</evidence>
<feature type="domain" description="3-dehydroquinate synthase C-terminal" evidence="20">
    <location>
        <begin position="182"/>
        <end position="325"/>
    </location>
</feature>
<dbReference type="Pfam" id="PF01761">
    <property type="entry name" value="DHQ_synthase"/>
    <property type="match status" value="1"/>
</dbReference>
<dbReference type="InterPro" id="IPR030960">
    <property type="entry name" value="DHQS/DOIS_N"/>
</dbReference>
<evidence type="ECO:0000256" key="7">
    <source>
        <dbReference type="ARBA" id="ARBA00013031"/>
    </source>
</evidence>
<dbReference type="GO" id="GO:0003856">
    <property type="term" value="F:3-dehydroquinate synthase activity"/>
    <property type="evidence" value="ECO:0007669"/>
    <property type="project" value="UniProtKB-UniRule"/>
</dbReference>
<evidence type="ECO:0000256" key="5">
    <source>
        <dbReference type="ARBA" id="ARBA00004661"/>
    </source>
</evidence>
<dbReference type="Gene3D" id="3.40.50.1970">
    <property type="match status" value="1"/>
</dbReference>
<evidence type="ECO:0000259" key="20">
    <source>
        <dbReference type="Pfam" id="PF24621"/>
    </source>
</evidence>
<dbReference type="Gene3D" id="1.20.1090.10">
    <property type="entry name" value="Dehydroquinate synthase-like - alpha domain"/>
    <property type="match status" value="1"/>
</dbReference>
<evidence type="ECO:0000256" key="11">
    <source>
        <dbReference type="ARBA" id="ARBA00022723"/>
    </source>
</evidence>
<keyword evidence="12 18" id="KW-0547">Nucleotide-binding</keyword>
<dbReference type="PANTHER" id="PTHR43622:SF7">
    <property type="entry name" value="3-DEHYDROQUINATE SYNTHASE, CHLOROPLASTIC"/>
    <property type="match status" value="1"/>
</dbReference>
<dbReference type="Proteomes" id="UP000317155">
    <property type="component" value="Unassembled WGS sequence"/>
</dbReference>
<dbReference type="CDD" id="cd08195">
    <property type="entry name" value="DHQS"/>
    <property type="match status" value="1"/>
</dbReference>
<keyword evidence="16 18" id="KW-0456">Lyase</keyword>
<evidence type="ECO:0000313" key="21">
    <source>
        <dbReference type="EMBL" id="TRO84115.1"/>
    </source>
</evidence>
<keyword evidence="11 18" id="KW-0479">Metal-binding</keyword>
<keyword evidence="9 18" id="KW-0963">Cytoplasm</keyword>
<dbReference type="PIRSF" id="PIRSF001455">
    <property type="entry name" value="DHQ_synth"/>
    <property type="match status" value="1"/>
</dbReference>
<dbReference type="GO" id="GO:0000166">
    <property type="term" value="F:nucleotide binding"/>
    <property type="evidence" value="ECO:0007669"/>
    <property type="project" value="UniProtKB-KW"/>
</dbReference>
<evidence type="ECO:0000256" key="12">
    <source>
        <dbReference type="ARBA" id="ARBA00022741"/>
    </source>
</evidence>
<feature type="binding site" evidence="18">
    <location>
        <position position="248"/>
    </location>
    <ligand>
        <name>Zn(2+)</name>
        <dbReference type="ChEBI" id="CHEBI:29105"/>
    </ligand>
</feature>
<dbReference type="AlphaFoldDB" id="A0A550JLM1"/>
<dbReference type="GO" id="GO:0008652">
    <property type="term" value="P:amino acid biosynthetic process"/>
    <property type="evidence" value="ECO:0007669"/>
    <property type="project" value="UniProtKB-KW"/>
</dbReference>
<evidence type="ECO:0000256" key="18">
    <source>
        <dbReference type="HAMAP-Rule" id="MF_00110"/>
    </source>
</evidence>
<comment type="caution">
    <text evidence="21">The sequence shown here is derived from an EMBL/GenBank/DDBJ whole genome shotgun (WGS) entry which is preliminary data.</text>
</comment>
<evidence type="ECO:0000259" key="19">
    <source>
        <dbReference type="Pfam" id="PF01761"/>
    </source>
</evidence>
<keyword evidence="13 18" id="KW-0862">Zinc</keyword>
<dbReference type="SUPFAM" id="SSF56796">
    <property type="entry name" value="Dehydroquinate synthase-like"/>
    <property type="match status" value="1"/>
</dbReference>
<keyword evidence="14 18" id="KW-0520">NAD</keyword>
<evidence type="ECO:0000256" key="16">
    <source>
        <dbReference type="ARBA" id="ARBA00023239"/>
    </source>
</evidence>
<dbReference type="GO" id="GO:0046872">
    <property type="term" value="F:metal ion binding"/>
    <property type="evidence" value="ECO:0007669"/>
    <property type="project" value="UniProtKB-KW"/>
</dbReference>
<keyword evidence="17 18" id="KW-0170">Cobalt</keyword>
<feature type="binding site" evidence="18">
    <location>
        <position position="185"/>
    </location>
    <ligand>
        <name>Zn(2+)</name>
        <dbReference type="ChEBI" id="CHEBI:29105"/>
    </ligand>
</feature>
<feature type="binding site" evidence="18">
    <location>
        <position position="152"/>
    </location>
    <ligand>
        <name>NAD(+)</name>
        <dbReference type="ChEBI" id="CHEBI:57540"/>
    </ligand>
</feature>
<dbReference type="InterPro" id="IPR030963">
    <property type="entry name" value="DHQ_synth_fam"/>
</dbReference>
<evidence type="ECO:0000256" key="13">
    <source>
        <dbReference type="ARBA" id="ARBA00022833"/>
    </source>
</evidence>
<keyword evidence="15 18" id="KW-0057">Aromatic amino acid biosynthesis</keyword>
<keyword evidence="10 18" id="KW-0028">Amino-acid biosynthesis</keyword>
<feature type="binding site" evidence="18">
    <location>
        <position position="143"/>
    </location>
    <ligand>
        <name>NAD(+)</name>
        <dbReference type="ChEBI" id="CHEBI:57540"/>
    </ligand>
</feature>
<reference evidence="21 22" key="1">
    <citation type="submission" date="2019-07" db="EMBL/GenBank/DDBJ databases">
        <title>Insights of Desulfuromonas acetexigens electromicrobiology.</title>
        <authorList>
            <person name="Katuri K."/>
            <person name="Sapireddy V."/>
            <person name="Shaw D.R."/>
            <person name="Saikaly P."/>
        </authorList>
    </citation>
    <scope>NUCLEOTIDE SEQUENCE [LARGE SCALE GENOMIC DNA]</scope>
    <source>
        <strain evidence="21 22">2873</strain>
    </source>
</reference>
<feature type="domain" description="3-dehydroquinate synthase N-terminal" evidence="19">
    <location>
        <begin position="68"/>
        <end position="180"/>
    </location>
</feature>
<protein>
    <recommendedName>
        <fullName evidence="8 18">3-dehydroquinate synthase</fullName>
        <shortName evidence="18">DHQS</shortName>
        <ecNumber evidence="7 18">4.2.3.4</ecNumber>
    </recommendedName>
</protein>
<evidence type="ECO:0000256" key="1">
    <source>
        <dbReference type="ARBA" id="ARBA00001393"/>
    </source>
</evidence>
<dbReference type="RefSeq" id="WP_092053351.1">
    <property type="nucleotide sequence ID" value="NZ_FOJJ01000001.1"/>
</dbReference>
<proteinExistence type="inferred from homology"/>
<comment type="subcellular location">
    <subcellularLocation>
        <location evidence="4 18">Cytoplasm</location>
    </subcellularLocation>
</comment>
<comment type="cofactor">
    <cofactor evidence="2 18">
        <name>NAD(+)</name>
        <dbReference type="ChEBI" id="CHEBI:57540"/>
    </cofactor>
</comment>
<comment type="pathway">
    <text evidence="5 18">Metabolic intermediate biosynthesis; chorismate biosynthesis; chorismate from D-erythrose 4-phosphate and phosphoenolpyruvate: step 2/7.</text>
</comment>
<dbReference type="InterPro" id="IPR056179">
    <property type="entry name" value="DHQS_C"/>
</dbReference>
<comment type="cofactor">
    <cofactor evidence="18">
        <name>Co(2+)</name>
        <dbReference type="ChEBI" id="CHEBI:48828"/>
    </cofactor>
    <cofactor evidence="18">
        <name>Zn(2+)</name>
        <dbReference type="ChEBI" id="CHEBI:29105"/>
    </cofactor>
    <text evidence="18">Binds 1 divalent metal cation per subunit. Can use either Co(2+) or Zn(2+).</text>
</comment>
<dbReference type="EC" id="4.2.3.4" evidence="7 18"/>
<dbReference type="PANTHER" id="PTHR43622">
    <property type="entry name" value="3-DEHYDROQUINATE SYNTHASE"/>
    <property type="match status" value="1"/>
</dbReference>